<proteinExistence type="predicted"/>
<protein>
    <submittedName>
        <fullName evidence="1">Uncharacterized protein</fullName>
    </submittedName>
</protein>
<evidence type="ECO:0000313" key="1">
    <source>
        <dbReference type="EMBL" id="MBX67710.1"/>
    </source>
</evidence>
<dbReference type="AlphaFoldDB" id="A0A2P2QL39"/>
<dbReference type="EMBL" id="GGEC01087226">
    <property type="protein sequence ID" value="MBX67710.1"/>
    <property type="molecule type" value="Transcribed_RNA"/>
</dbReference>
<reference evidence="1" key="1">
    <citation type="submission" date="2018-02" db="EMBL/GenBank/DDBJ databases">
        <title>Rhizophora mucronata_Transcriptome.</title>
        <authorList>
            <person name="Meera S.P."/>
            <person name="Sreeshan A."/>
            <person name="Augustine A."/>
        </authorList>
    </citation>
    <scope>NUCLEOTIDE SEQUENCE</scope>
    <source>
        <tissue evidence="1">Leaf</tissue>
    </source>
</reference>
<accession>A0A2P2QL39</accession>
<name>A0A2P2QL39_RHIMU</name>
<sequence length="50" mass="5359">MLISTGINPGRLNHQTKNAGKDENCTVCQVVGLKATDILLKNAVKDALHD</sequence>
<organism evidence="1">
    <name type="scientific">Rhizophora mucronata</name>
    <name type="common">Asiatic mangrove</name>
    <dbReference type="NCBI Taxonomy" id="61149"/>
    <lineage>
        <taxon>Eukaryota</taxon>
        <taxon>Viridiplantae</taxon>
        <taxon>Streptophyta</taxon>
        <taxon>Embryophyta</taxon>
        <taxon>Tracheophyta</taxon>
        <taxon>Spermatophyta</taxon>
        <taxon>Magnoliopsida</taxon>
        <taxon>eudicotyledons</taxon>
        <taxon>Gunneridae</taxon>
        <taxon>Pentapetalae</taxon>
        <taxon>rosids</taxon>
        <taxon>fabids</taxon>
        <taxon>Malpighiales</taxon>
        <taxon>Rhizophoraceae</taxon>
        <taxon>Rhizophora</taxon>
    </lineage>
</organism>